<evidence type="ECO:0000256" key="12">
    <source>
        <dbReference type="RuleBase" id="RU363032"/>
    </source>
</evidence>
<feature type="transmembrane region" description="Helical" evidence="12">
    <location>
        <begin position="245"/>
        <end position="270"/>
    </location>
</feature>
<keyword evidence="7" id="KW-0653">Protein transport</keyword>
<evidence type="ECO:0000256" key="2">
    <source>
        <dbReference type="ARBA" id="ARBA00022448"/>
    </source>
</evidence>
<evidence type="ECO:0000313" key="16">
    <source>
        <dbReference type="Proteomes" id="UP000646745"/>
    </source>
</evidence>
<organism evidence="15 16">
    <name type="scientific">Salinicola rhizosphaerae</name>
    <dbReference type="NCBI Taxonomy" id="1443141"/>
    <lineage>
        <taxon>Bacteria</taxon>
        <taxon>Pseudomonadati</taxon>
        <taxon>Pseudomonadota</taxon>
        <taxon>Gammaproteobacteria</taxon>
        <taxon>Oceanospirillales</taxon>
        <taxon>Halomonadaceae</taxon>
        <taxon>Salinicola</taxon>
    </lineage>
</organism>
<evidence type="ECO:0000256" key="13">
    <source>
        <dbReference type="SAM" id="MobiDB-lite"/>
    </source>
</evidence>
<evidence type="ECO:0000256" key="7">
    <source>
        <dbReference type="ARBA" id="ARBA00022927"/>
    </source>
</evidence>
<evidence type="ECO:0000256" key="11">
    <source>
        <dbReference type="ARBA" id="ARBA00072251"/>
    </source>
</evidence>
<keyword evidence="16" id="KW-1185">Reference proteome</keyword>
<comment type="similarity">
    <text evidence="10">Belongs to the binding-protein-dependent transport system permease family. OppBC subfamily.</text>
</comment>
<comment type="caution">
    <text evidence="15">The sequence shown here is derived from an EMBL/GenBank/DDBJ whole genome shotgun (WGS) entry which is preliminary data.</text>
</comment>
<evidence type="ECO:0000256" key="10">
    <source>
        <dbReference type="ARBA" id="ARBA00024202"/>
    </source>
</evidence>
<reference evidence="16" key="1">
    <citation type="journal article" date="2019" name="Int. J. Syst. Evol. Microbiol.">
        <title>The Global Catalogue of Microorganisms (GCM) 10K type strain sequencing project: providing services to taxonomists for standard genome sequencing and annotation.</title>
        <authorList>
            <consortium name="The Broad Institute Genomics Platform"/>
            <consortium name="The Broad Institute Genome Sequencing Center for Infectious Disease"/>
            <person name="Wu L."/>
            <person name="Ma J."/>
        </authorList>
    </citation>
    <scope>NUCLEOTIDE SEQUENCE [LARGE SCALE GENOMIC DNA]</scope>
    <source>
        <strain evidence="16">KCTC 32998</strain>
    </source>
</reference>
<dbReference type="InterPro" id="IPR050366">
    <property type="entry name" value="BP-dependent_transpt_permease"/>
</dbReference>
<dbReference type="InterPro" id="IPR035906">
    <property type="entry name" value="MetI-like_sf"/>
</dbReference>
<sequence>MTSESKPYSGDNADGAPLPAGGPNPPRAPEPETTAAPAASAAPAGESLARDAWRRLSQNRAAMASLALLIAIILVCIAGPWFLPWGLAEVDWNAFGTGPTLENAHFLGTDANGRDLLTRVLYGGRVSLSVALVASFVSLVIGVLYGAISGYLGGRVDNLMMRFVDIMYSLPFMFLVILLMVVFGRNIFLIYAAIGAVEWLDMARIVRGQTLALKRREFIEAAHALGVRDTKIVTRHLIPNAIGPVIIYVTLTVPKVILLESFLSFLGLGVQEPLTSWGVLISEGVDMMESAPWMLLVPSFFLAATLFCLNFLGDGLRDALDPRTR</sequence>
<dbReference type="RefSeq" id="WP_189444339.1">
    <property type="nucleotide sequence ID" value="NZ_BMZI01000004.1"/>
</dbReference>
<dbReference type="InterPro" id="IPR025966">
    <property type="entry name" value="OppC_N"/>
</dbReference>
<keyword evidence="4" id="KW-0997">Cell inner membrane</keyword>
<dbReference type="Gene3D" id="1.10.3720.10">
    <property type="entry name" value="MetI-like"/>
    <property type="match status" value="1"/>
</dbReference>
<dbReference type="Pfam" id="PF00528">
    <property type="entry name" value="BPD_transp_1"/>
    <property type="match status" value="1"/>
</dbReference>
<dbReference type="Pfam" id="PF12911">
    <property type="entry name" value="OppC_N"/>
    <property type="match status" value="1"/>
</dbReference>
<keyword evidence="9 12" id="KW-0472">Membrane</keyword>
<dbReference type="PANTHER" id="PTHR43386">
    <property type="entry name" value="OLIGOPEPTIDE TRANSPORT SYSTEM PERMEASE PROTEIN APPC"/>
    <property type="match status" value="1"/>
</dbReference>
<evidence type="ECO:0000256" key="4">
    <source>
        <dbReference type="ARBA" id="ARBA00022519"/>
    </source>
</evidence>
<feature type="transmembrane region" description="Helical" evidence="12">
    <location>
        <begin position="188"/>
        <end position="206"/>
    </location>
</feature>
<name>A0ABQ3DYT7_9GAMM</name>
<keyword evidence="6" id="KW-0571">Peptide transport</keyword>
<dbReference type="SUPFAM" id="SSF161098">
    <property type="entry name" value="MetI-like"/>
    <property type="match status" value="1"/>
</dbReference>
<evidence type="ECO:0000259" key="14">
    <source>
        <dbReference type="PROSITE" id="PS50928"/>
    </source>
</evidence>
<evidence type="ECO:0000256" key="5">
    <source>
        <dbReference type="ARBA" id="ARBA00022692"/>
    </source>
</evidence>
<evidence type="ECO:0000256" key="6">
    <source>
        <dbReference type="ARBA" id="ARBA00022856"/>
    </source>
</evidence>
<dbReference type="PANTHER" id="PTHR43386:SF2">
    <property type="entry name" value="OLIGOPEPTIDE TRANSPORT SYSTEM PERMEASE PROTEIN OPPC"/>
    <property type="match status" value="1"/>
</dbReference>
<evidence type="ECO:0000313" key="15">
    <source>
        <dbReference type="EMBL" id="GHB19541.1"/>
    </source>
</evidence>
<keyword evidence="5 12" id="KW-0812">Transmembrane</keyword>
<keyword evidence="8 12" id="KW-1133">Transmembrane helix</keyword>
<evidence type="ECO:0000256" key="9">
    <source>
        <dbReference type="ARBA" id="ARBA00023136"/>
    </source>
</evidence>
<keyword evidence="2 12" id="KW-0813">Transport</keyword>
<comment type="subcellular location">
    <subcellularLocation>
        <location evidence="1">Cell inner membrane</location>
        <topology evidence="1">Multi-pass membrane protein</topology>
    </subcellularLocation>
    <subcellularLocation>
        <location evidence="12">Cell membrane</location>
        <topology evidence="12">Multi-pass membrane protein</topology>
    </subcellularLocation>
</comment>
<protein>
    <recommendedName>
        <fullName evidence="11">Oligopeptide transport system permease protein OppC</fullName>
    </recommendedName>
</protein>
<evidence type="ECO:0000256" key="8">
    <source>
        <dbReference type="ARBA" id="ARBA00022989"/>
    </source>
</evidence>
<feature type="compositionally biased region" description="Low complexity" evidence="13">
    <location>
        <begin position="10"/>
        <end position="19"/>
    </location>
</feature>
<accession>A0ABQ3DYT7</accession>
<dbReference type="Proteomes" id="UP000646745">
    <property type="component" value="Unassembled WGS sequence"/>
</dbReference>
<dbReference type="InterPro" id="IPR000515">
    <property type="entry name" value="MetI-like"/>
</dbReference>
<keyword evidence="3" id="KW-1003">Cell membrane</keyword>
<feature type="transmembrane region" description="Helical" evidence="12">
    <location>
        <begin position="290"/>
        <end position="313"/>
    </location>
</feature>
<gene>
    <name evidence="15" type="ORF">GCM10009038_17770</name>
</gene>
<evidence type="ECO:0000256" key="1">
    <source>
        <dbReference type="ARBA" id="ARBA00004429"/>
    </source>
</evidence>
<proteinExistence type="inferred from homology"/>
<feature type="region of interest" description="Disordered" evidence="13">
    <location>
        <begin position="1"/>
        <end position="43"/>
    </location>
</feature>
<evidence type="ECO:0000256" key="3">
    <source>
        <dbReference type="ARBA" id="ARBA00022475"/>
    </source>
</evidence>
<feature type="transmembrane region" description="Helical" evidence="12">
    <location>
        <begin position="61"/>
        <end position="83"/>
    </location>
</feature>
<feature type="transmembrane region" description="Helical" evidence="12">
    <location>
        <begin position="126"/>
        <end position="147"/>
    </location>
</feature>
<feature type="transmembrane region" description="Helical" evidence="12">
    <location>
        <begin position="159"/>
        <end position="182"/>
    </location>
</feature>
<dbReference type="EMBL" id="BMZI01000004">
    <property type="protein sequence ID" value="GHB19541.1"/>
    <property type="molecule type" value="Genomic_DNA"/>
</dbReference>
<dbReference type="PROSITE" id="PS50928">
    <property type="entry name" value="ABC_TM1"/>
    <property type="match status" value="1"/>
</dbReference>
<feature type="compositionally biased region" description="Low complexity" evidence="13">
    <location>
        <begin position="31"/>
        <end position="43"/>
    </location>
</feature>
<dbReference type="CDD" id="cd06261">
    <property type="entry name" value="TM_PBP2"/>
    <property type="match status" value="1"/>
</dbReference>
<feature type="domain" description="ABC transmembrane type-1" evidence="14">
    <location>
        <begin position="124"/>
        <end position="313"/>
    </location>
</feature>